<gene>
    <name evidence="2" type="ORF">MUN86_07695</name>
</gene>
<dbReference type="EMBL" id="CP095061">
    <property type="protein sequence ID" value="UOQ67735.1"/>
    <property type="molecule type" value="Genomic_DNA"/>
</dbReference>
<feature type="domain" description="Glycosyltransferase 2-like" evidence="1">
    <location>
        <begin position="5"/>
        <end position="136"/>
    </location>
</feature>
<dbReference type="RefSeq" id="WP_245123744.1">
    <property type="nucleotide sequence ID" value="NZ_CP095061.1"/>
</dbReference>
<keyword evidence="3" id="KW-1185">Reference proteome</keyword>
<organism evidence="2 3">
    <name type="scientific">Hymenobacter volaticus</name>
    <dbReference type="NCBI Taxonomy" id="2932254"/>
    <lineage>
        <taxon>Bacteria</taxon>
        <taxon>Pseudomonadati</taxon>
        <taxon>Bacteroidota</taxon>
        <taxon>Cytophagia</taxon>
        <taxon>Cytophagales</taxon>
        <taxon>Hymenobacteraceae</taxon>
        <taxon>Hymenobacter</taxon>
    </lineage>
</organism>
<reference evidence="2" key="1">
    <citation type="submission" date="2022-04" db="EMBL/GenBank/DDBJ databases">
        <title>Hymenobacter sp. isolated from the air.</title>
        <authorList>
            <person name="Won M."/>
            <person name="Lee C.-M."/>
            <person name="Woen H.-Y."/>
            <person name="Kwon S.-W."/>
        </authorList>
    </citation>
    <scope>NUCLEOTIDE SEQUENCE</scope>
    <source>
        <strain evidence="2">5420S-77</strain>
    </source>
</reference>
<protein>
    <submittedName>
        <fullName evidence="2">Glycosyltransferase family 2 protein</fullName>
    </submittedName>
</protein>
<dbReference type="PANTHER" id="PTHR22916:SF3">
    <property type="entry name" value="UDP-GLCNAC:BETAGAL BETA-1,3-N-ACETYLGLUCOSAMINYLTRANSFERASE-LIKE PROTEIN 1"/>
    <property type="match status" value="1"/>
</dbReference>
<evidence type="ECO:0000313" key="2">
    <source>
        <dbReference type="EMBL" id="UOQ67735.1"/>
    </source>
</evidence>
<evidence type="ECO:0000259" key="1">
    <source>
        <dbReference type="Pfam" id="PF00535"/>
    </source>
</evidence>
<sequence length="287" mass="33604">MVDVSVWITTYNHKHFIADAIESVLMQQTTFTYEVVIGEDCSTDGTREIVLDYQAKYPGKIQLFLPNVNLGMIPMMWASYQRCKGRYVAWLDGDDFWLDPMKLQKQVSFLENNPEFSFCFHRVRVQTKTYSYISKDPLMLNANDVLTVSDFITKRINPVASLSVVHRNIPIDDLPTWVFSLPYPDLGLYFVFCRYGKAKYFRDVMGAYRVHDGGAYSGQSDYYNFTKVITFLKVIKKVEDPKYSNKIDEIIKYFRYELIKITINNNKIIQVSRTIGNKILRKLRYIL</sequence>
<dbReference type="Pfam" id="PF00535">
    <property type="entry name" value="Glycos_transf_2"/>
    <property type="match status" value="1"/>
</dbReference>
<name>A0ABY4GA05_9BACT</name>
<accession>A0ABY4GA05</accession>
<dbReference type="Proteomes" id="UP000830401">
    <property type="component" value="Chromosome"/>
</dbReference>
<evidence type="ECO:0000313" key="3">
    <source>
        <dbReference type="Proteomes" id="UP000830401"/>
    </source>
</evidence>
<dbReference type="Gene3D" id="3.90.550.10">
    <property type="entry name" value="Spore Coat Polysaccharide Biosynthesis Protein SpsA, Chain A"/>
    <property type="match status" value="1"/>
</dbReference>
<dbReference type="PANTHER" id="PTHR22916">
    <property type="entry name" value="GLYCOSYLTRANSFERASE"/>
    <property type="match status" value="1"/>
</dbReference>
<proteinExistence type="predicted"/>
<dbReference type="SUPFAM" id="SSF53448">
    <property type="entry name" value="Nucleotide-diphospho-sugar transferases"/>
    <property type="match status" value="1"/>
</dbReference>
<dbReference type="InterPro" id="IPR029044">
    <property type="entry name" value="Nucleotide-diphossugar_trans"/>
</dbReference>
<dbReference type="CDD" id="cd00761">
    <property type="entry name" value="Glyco_tranf_GTA_type"/>
    <property type="match status" value="1"/>
</dbReference>
<dbReference type="InterPro" id="IPR001173">
    <property type="entry name" value="Glyco_trans_2-like"/>
</dbReference>